<evidence type="ECO:0000313" key="2">
    <source>
        <dbReference type="EMBL" id="NEX44689.1"/>
    </source>
</evidence>
<dbReference type="Proteomes" id="UP000481421">
    <property type="component" value="Unassembled WGS sequence"/>
</dbReference>
<dbReference type="GO" id="GO:0015979">
    <property type="term" value="P:photosynthesis"/>
    <property type="evidence" value="ECO:0007669"/>
    <property type="project" value="InterPro"/>
</dbReference>
<reference evidence="2 3" key="1">
    <citation type="submission" date="2020-02" db="EMBL/GenBank/DDBJ databases">
        <title>Rhodobacter algicola sp. nov., isolated from microalga culture.</title>
        <authorList>
            <person name="Park C.-Y."/>
        </authorList>
    </citation>
    <scope>NUCLEOTIDE SEQUENCE [LARGE SCALE GENOMIC DNA]</scope>
    <source>
        <strain evidence="2 3">ETT8</strain>
    </source>
</reference>
<proteinExistence type="predicted"/>
<keyword evidence="3" id="KW-1185">Reference proteome</keyword>
<organism evidence="2 3">
    <name type="scientific">Pseudotabrizicola algicola</name>
    <dbReference type="NCBI Taxonomy" id="2709381"/>
    <lineage>
        <taxon>Bacteria</taxon>
        <taxon>Pseudomonadati</taxon>
        <taxon>Pseudomonadota</taxon>
        <taxon>Alphaproteobacteria</taxon>
        <taxon>Rhodobacterales</taxon>
        <taxon>Paracoccaceae</taxon>
        <taxon>Pseudotabrizicola</taxon>
    </lineage>
</organism>
<dbReference type="NCBIfam" id="TIGR02019">
    <property type="entry name" value="BchJ"/>
    <property type="match status" value="1"/>
</dbReference>
<dbReference type="RefSeq" id="WP_164608741.1">
    <property type="nucleotide sequence ID" value="NZ_JAAIKE010000001.1"/>
</dbReference>
<dbReference type="InterPro" id="IPR024096">
    <property type="entry name" value="NO_sig/Golgi_transp_ligand-bd"/>
</dbReference>
<evidence type="ECO:0000259" key="1">
    <source>
        <dbReference type="SMART" id="SM00989"/>
    </source>
</evidence>
<accession>A0A6B3RNN7</accession>
<dbReference type="Gene3D" id="3.30.1380.20">
    <property type="entry name" value="Trafficking protein particle complex subunit 3"/>
    <property type="match status" value="1"/>
</dbReference>
<dbReference type="SUPFAM" id="SSF111126">
    <property type="entry name" value="Ligand-binding domain in the NO signalling and Golgi transport"/>
    <property type="match status" value="1"/>
</dbReference>
<dbReference type="SMART" id="SM00989">
    <property type="entry name" value="V4R"/>
    <property type="match status" value="1"/>
</dbReference>
<dbReference type="InterPro" id="IPR010249">
    <property type="entry name" value="BchJ"/>
</dbReference>
<sequence length="215" mass="22848">MAVSTAAAGLIGPNAILQTVHVLDAALGRDLRGSVLLQAGVALPPPDVGMLSETDCAAVHRALRHLLPAQADALLRASGQATGDYILRYRIPRAAQRVLRLLPSAFAARLLARAITRHAWTFAGSGGFSVTATRPLEFTVTGNPLIRGEQSERPLCHWHAAVFERLYARLVWPKVRVTEIACAATGAESCRFLLCPDPSVGLAPVGPSAPLARRV</sequence>
<feature type="domain" description="4-vinyl reductase 4VR" evidence="1">
    <location>
        <begin position="135"/>
        <end position="196"/>
    </location>
</feature>
<comment type="caution">
    <text evidence="2">The sequence shown here is derived from an EMBL/GenBank/DDBJ whole genome shotgun (WGS) entry which is preliminary data.</text>
</comment>
<dbReference type="PANTHER" id="PTHR35090">
    <property type="entry name" value="DNA-DIRECTED RNA POLYMERASE SUBUNIT I"/>
    <property type="match status" value="1"/>
</dbReference>
<protein>
    <submittedName>
        <fullName evidence="2">Bacteriochlorophyll 4-vinyl reductase</fullName>
    </submittedName>
</protein>
<dbReference type="GO" id="GO:0030494">
    <property type="term" value="P:bacteriochlorophyll biosynthetic process"/>
    <property type="evidence" value="ECO:0007669"/>
    <property type="project" value="InterPro"/>
</dbReference>
<dbReference type="AlphaFoldDB" id="A0A6B3RNN7"/>
<gene>
    <name evidence="2" type="primary">bchJ</name>
    <name evidence="2" type="ORF">G3572_00600</name>
</gene>
<name>A0A6B3RNN7_9RHOB</name>
<dbReference type="EMBL" id="JAAIKE010000001">
    <property type="protein sequence ID" value="NEX44689.1"/>
    <property type="molecule type" value="Genomic_DNA"/>
</dbReference>
<dbReference type="InterPro" id="IPR004096">
    <property type="entry name" value="V4R"/>
</dbReference>
<dbReference type="PANTHER" id="PTHR35090:SF1">
    <property type="entry name" value="SLR0144 PROTEIN"/>
    <property type="match status" value="1"/>
</dbReference>
<evidence type="ECO:0000313" key="3">
    <source>
        <dbReference type="Proteomes" id="UP000481421"/>
    </source>
</evidence>
<dbReference type="Pfam" id="PF02830">
    <property type="entry name" value="V4R"/>
    <property type="match status" value="1"/>
</dbReference>